<dbReference type="GO" id="GO:0005634">
    <property type="term" value="C:nucleus"/>
    <property type="evidence" value="ECO:0007669"/>
    <property type="project" value="UniProtKB-SubCell"/>
</dbReference>
<protein>
    <recommendedName>
        <fullName evidence="3">BESS domain-containing protein</fullName>
    </recommendedName>
</protein>
<dbReference type="AlphaFoldDB" id="A0A821QW83"/>
<organism evidence="4 5">
    <name type="scientific">Pieris macdunnoughi</name>
    <dbReference type="NCBI Taxonomy" id="345717"/>
    <lineage>
        <taxon>Eukaryota</taxon>
        <taxon>Metazoa</taxon>
        <taxon>Ecdysozoa</taxon>
        <taxon>Arthropoda</taxon>
        <taxon>Hexapoda</taxon>
        <taxon>Insecta</taxon>
        <taxon>Pterygota</taxon>
        <taxon>Neoptera</taxon>
        <taxon>Endopterygota</taxon>
        <taxon>Lepidoptera</taxon>
        <taxon>Glossata</taxon>
        <taxon>Ditrysia</taxon>
        <taxon>Papilionoidea</taxon>
        <taxon>Pieridae</taxon>
        <taxon>Pierinae</taxon>
        <taxon>Pieris</taxon>
    </lineage>
</organism>
<dbReference type="OrthoDB" id="8038273at2759"/>
<gene>
    <name evidence="4" type="ORF">PMACD_LOCUS5280</name>
</gene>
<dbReference type="GO" id="GO:0003677">
    <property type="term" value="F:DNA binding"/>
    <property type="evidence" value="ECO:0007669"/>
    <property type="project" value="InterPro"/>
</dbReference>
<comment type="caution">
    <text evidence="4">The sequence shown here is derived from an EMBL/GenBank/DDBJ whole genome shotgun (WGS) entry which is preliminary data.</text>
</comment>
<dbReference type="Proteomes" id="UP000663880">
    <property type="component" value="Unassembled WGS sequence"/>
</dbReference>
<proteinExistence type="predicted"/>
<name>A0A821QW83_9NEOP</name>
<feature type="domain" description="BESS" evidence="3">
    <location>
        <begin position="53"/>
        <end position="92"/>
    </location>
</feature>
<keyword evidence="5" id="KW-1185">Reference proteome</keyword>
<dbReference type="Pfam" id="PF02944">
    <property type="entry name" value="BESS"/>
    <property type="match status" value="1"/>
</dbReference>
<comment type="subcellular location">
    <subcellularLocation>
        <location evidence="1">Nucleus</location>
    </subcellularLocation>
</comment>
<evidence type="ECO:0000256" key="2">
    <source>
        <dbReference type="SAM" id="MobiDB-lite"/>
    </source>
</evidence>
<dbReference type="EMBL" id="CAJOBZ010000010">
    <property type="protein sequence ID" value="CAF4830878.1"/>
    <property type="molecule type" value="Genomic_DNA"/>
</dbReference>
<evidence type="ECO:0000259" key="3">
    <source>
        <dbReference type="PROSITE" id="PS51031"/>
    </source>
</evidence>
<feature type="region of interest" description="Disordered" evidence="2">
    <location>
        <begin position="1"/>
        <end position="21"/>
    </location>
</feature>
<evidence type="ECO:0000313" key="4">
    <source>
        <dbReference type="EMBL" id="CAF4830878.1"/>
    </source>
</evidence>
<evidence type="ECO:0000256" key="1">
    <source>
        <dbReference type="PROSITE-ProRule" id="PRU00371"/>
    </source>
</evidence>
<sequence length="137" mass="15774">MSTVDKDTLSTHYHPGQRKKRMNPVDVEILKILQNTNEVQKSNSPETKRLIPSDEDEAFLVSVLPSIKRLSEDDKIEFRIHVMQLLRNYTNRLRMVQHSTPTDMGTTLIVEYENPQASTSAVCINIVEESETDFENI</sequence>
<evidence type="ECO:0000313" key="5">
    <source>
        <dbReference type="Proteomes" id="UP000663880"/>
    </source>
</evidence>
<reference evidence="4" key="1">
    <citation type="submission" date="2021-02" db="EMBL/GenBank/DDBJ databases">
        <authorList>
            <person name="Steward A R."/>
        </authorList>
    </citation>
    <scope>NUCLEOTIDE SEQUENCE</scope>
</reference>
<dbReference type="InterPro" id="IPR004210">
    <property type="entry name" value="BESS_motif"/>
</dbReference>
<dbReference type="PROSITE" id="PS51031">
    <property type="entry name" value="BESS"/>
    <property type="match status" value="1"/>
</dbReference>
<keyword evidence="1" id="KW-0539">Nucleus</keyword>
<accession>A0A821QW83</accession>